<dbReference type="PANTHER" id="PTHR36173">
    <property type="entry name" value="RIBONUCLEASE VAPC16-RELATED"/>
    <property type="match status" value="1"/>
</dbReference>
<feature type="domain" description="PIN" evidence="1">
    <location>
        <begin position="4"/>
        <end position="121"/>
    </location>
</feature>
<evidence type="ECO:0000259" key="1">
    <source>
        <dbReference type="Pfam" id="PF01850"/>
    </source>
</evidence>
<dbReference type="CDD" id="cd09872">
    <property type="entry name" value="PIN_Sll0205-like"/>
    <property type="match status" value="1"/>
</dbReference>
<name>H8GH54_METAL</name>
<proteinExistence type="predicted"/>
<dbReference type="STRING" id="686340.Metal_1026"/>
<gene>
    <name evidence="2" type="ORF">Metal_1026</name>
</gene>
<organism evidence="2 3">
    <name type="scientific">Methylomicrobium album BG8</name>
    <dbReference type="NCBI Taxonomy" id="686340"/>
    <lineage>
        <taxon>Bacteria</taxon>
        <taxon>Pseudomonadati</taxon>
        <taxon>Pseudomonadota</taxon>
        <taxon>Gammaproteobacteria</taxon>
        <taxon>Methylococcales</taxon>
        <taxon>Methylococcaceae</taxon>
        <taxon>Methylomicrobium</taxon>
    </lineage>
</organism>
<dbReference type="SUPFAM" id="SSF88723">
    <property type="entry name" value="PIN domain-like"/>
    <property type="match status" value="1"/>
</dbReference>
<dbReference type="Proteomes" id="UP000005090">
    <property type="component" value="Chromosome"/>
</dbReference>
<dbReference type="AlphaFoldDB" id="H8GH54"/>
<dbReference type="InterPro" id="IPR029060">
    <property type="entry name" value="PIN-like_dom_sf"/>
</dbReference>
<dbReference type="InterPro" id="IPR052919">
    <property type="entry name" value="TA_system_RNase"/>
</dbReference>
<dbReference type="Pfam" id="PF01850">
    <property type="entry name" value="PIN"/>
    <property type="match status" value="1"/>
</dbReference>
<dbReference type="eggNOG" id="COG3744">
    <property type="taxonomic scope" value="Bacteria"/>
</dbReference>
<evidence type="ECO:0000313" key="2">
    <source>
        <dbReference type="EMBL" id="EIC28845.1"/>
    </source>
</evidence>
<dbReference type="Gene3D" id="3.40.50.1010">
    <property type="entry name" value="5'-nuclease"/>
    <property type="match status" value="1"/>
</dbReference>
<dbReference type="PANTHER" id="PTHR36173:SF2">
    <property type="entry name" value="RIBONUCLEASE VAPC16"/>
    <property type="match status" value="1"/>
</dbReference>
<dbReference type="RefSeq" id="WP_005370235.1">
    <property type="nucleotide sequence ID" value="NZ_CM001475.1"/>
</dbReference>
<dbReference type="EMBL" id="CM001475">
    <property type="protein sequence ID" value="EIC28845.1"/>
    <property type="molecule type" value="Genomic_DNA"/>
</dbReference>
<dbReference type="InterPro" id="IPR041705">
    <property type="entry name" value="PIN_Sll0205"/>
</dbReference>
<protein>
    <recommendedName>
        <fullName evidence="1">PIN domain-containing protein</fullName>
    </recommendedName>
</protein>
<reference evidence="2 3" key="1">
    <citation type="journal article" date="2013" name="Genome Announc.">
        <title>Genome Sequence of the Obligate Gammaproteobacterial Methanotroph Methylomicrobium album Strain BG8.</title>
        <authorList>
            <person name="Kits K.D."/>
            <person name="Kalyuzhnaya M.G."/>
            <person name="Klotz M.G."/>
            <person name="Jetten M.S."/>
            <person name="Op den Camp H.J."/>
            <person name="Vuilleumier S."/>
            <person name="Bringel F."/>
            <person name="Dispirito A.A."/>
            <person name="Murrell J.C."/>
            <person name="Bruce D."/>
            <person name="Cheng J.F."/>
            <person name="Copeland A."/>
            <person name="Goodwin L."/>
            <person name="Hauser L."/>
            <person name="Lajus A."/>
            <person name="Land M.L."/>
            <person name="Lapidus A."/>
            <person name="Lucas S."/>
            <person name="Medigue C."/>
            <person name="Pitluck S."/>
            <person name="Woyke T."/>
            <person name="Zeytun A."/>
            <person name="Stein L.Y."/>
        </authorList>
    </citation>
    <scope>NUCLEOTIDE SEQUENCE [LARGE SCALE GENOMIC DNA]</scope>
    <source>
        <strain evidence="2 3">BG8</strain>
    </source>
</reference>
<sequence length="127" mass="14570">MNLLLDTHTLIWLLEGDGNLSVSARKQIENPDNTNFISIATFWEIAIKLSLNKLVMKISISQLKRLVWENGLEVLPIAIEDTLLVSQLPFHHRDPFDRLLAAQAMNQNMSLVSRDRAMSLYDVKVIW</sequence>
<keyword evidence="3" id="KW-1185">Reference proteome</keyword>
<accession>H8GH54</accession>
<dbReference type="HOGENOM" id="CLU_129890_0_1_6"/>
<dbReference type="InterPro" id="IPR002716">
    <property type="entry name" value="PIN_dom"/>
</dbReference>
<evidence type="ECO:0000313" key="3">
    <source>
        <dbReference type="Proteomes" id="UP000005090"/>
    </source>
</evidence>